<comment type="caution">
    <text evidence="3">The sequence shown here is derived from an EMBL/GenBank/DDBJ whole genome shotgun (WGS) entry which is preliminary data.</text>
</comment>
<evidence type="ECO:0000313" key="3">
    <source>
        <dbReference type="EMBL" id="KAF6016845.1"/>
    </source>
</evidence>
<evidence type="ECO:0000313" key="4">
    <source>
        <dbReference type="Proteomes" id="UP000593567"/>
    </source>
</evidence>
<name>A0A7J7ISP9_BUGNE</name>
<keyword evidence="4" id="KW-1185">Reference proteome</keyword>
<dbReference type="Proteomes" id="UP000593567">
    <property type="component" value="Unassembled WGS sequence"/>
</dbReference>
<sequence length="92" mass="10567">MANSANAQAEVETLKDEIALLKVHLEIQEEENRLYKQERDHFKNENKVLHERISNLEVELNGAATFDASQPSSLQQHYNEPAEIQPQQPESL</sequence>
<dbReference type="EMBL" id="VXIV02003459">
    <property type="protein sequence ID" value="KAF6016845.1"/>
    <property type="molecule type" value="Genomic_DNA"/>
</dbReference>
<protein>
    <submittedName>
        <fullName evidence="3">Uncharacterized protein</fullName>
    </submittedName>
</protein>
<feature type="coiled-coil region" evidence="1">
    <location>
        <begin position="4"/>
        <end position="59"/>
    </location>
</feature>
<evidence type="ECO:0000256" key="1">
    <source>
        <dbReference type="SAM" id="Coils"/>
    </source>
</evidence>
<accession>A0A7J7ISP9</accession>
<feature type="region of interest" description="Disordered" evidence="2">
    <location>
        <begin position="67"/>
        <end position="92"/>
    </location>
</feature>
<proteinExistence type="predicted"/>
<evidence type="ECO:0000256" key="2">
    <source>
        <dbReference type="SAM" id="MobiDB-lite"/>
    </source>
</evidence>
<organism evidence="3 4">
    <name type="scientific">Bugula neritina</name>
    <name type="common">Brown bryozoan</name>
    <name type="synonym">Sertularia neritina</name>
    <dbReference type="NCBI Taxonomy" id="10212"/>
    <lineage>
        <taxon>Eukaryota</taxon>
        <taxon>Metazoa</taxon>
        <taxon>Spiralia</taxon>
        <taxon>Lophotrochozoa</taxon>
        <taxon>Bryozoa</taxon>
        <taxon>Gymnolaemata</taxon>
        <taxon>Cheilostomatida</taxon>
        <taxon>Flustrina</taxon>
        <taxon>Buguloidea</taxon>
        <taxon>Bugulidae</taxon>
        <taxon>Bugula</taxon>
    </lineage>
</organism>
<feature type="compositionally biased region" description="Polar residues" evidence="2">
    <location>
        <begin position="67"/>
        <end position="78"/>
    </location>
</feature>
<reference evidence="3" key="1">
    <citation type="submission" date="2020-06" db="EMBL/GenBank/DDBJ databases">
        <title>Draft genome of Bugula neritina, a colonial animal packing powerful symbionts and potential medicines.</title>
        <authorList>
            <person name="Rayko M."/>
        </authorList>
    </citation>
    <scope>NUCLEOTIDE SEQUENCE [LARGE SCALE GENOMIC DNA]</scope>
    <source>
        <strain evidence="3">Kwan_BN1</strain>
    </source>
</reference>
<gene>
    <name evidence="3" type="ORF">EB796_024847</name>
</gene>
<dbReference type="AlphaFoldDB" id="A0A7J7ISP9"/>
<keyword evidence="1" id="KW-0175">Coiled coil</keyword>